<sequence>MEDPGLTDLAGSEIEVEVKACGLSSFCHNQAVEEALKKKLSLRLPMGLEISGVVQRVGQDVSSLSVNDHVVGMLPLDSPYSGCSRAIILHEYHAARIPSSLSHELAAGSVGDCVRAYTALYYLAHLQRDETVLVLNAASPFGTMVLQLAIQWGASQVFCTVCDKDEQFFLEDVLKLSSVIVMENVQSGNILQKKVLDQTAGLGIDIIVDSGVNMFRVEDGIQVNPQLPHKHDVISMLATGGRWVTSQANLQLDPPDSHLLHLKCASVCHLFEHAWLLSPSRLGCYQHILKDSMEKLCDGKLRVHIQEKVNLEEVPDAMKSLGERWGKVVIEL</sequence>
<name>A0ABM1EKF1_PRICU</name>
<dbReference type="RefSeq" id="XP_014672672.1">
    <property type="nucleotide sequence ID" value="XM_014817186.1"/>
</dbReference>
<organism evidence="2 3">
    <name type="scientific">Priapulus caudatus</name>
    <name type="common">Priapulid worm</name>
    <dbReference type="NCBI Taxonomy" id="37621"/>
    <lineage>
        <taxon>Eukaryota</taxon>
        <taxon>Metazoa</taxon>
        <taxon>Ecdysozoa</taxon>
        <taxon>Scalidophora</taxon>
        <taxon>Priapulida</taxon>
        <taxon>Priapulimorpha</taxon>
        <taxon>Priapulimorphida</taxon>
        <taxon>Priapulidae</taxon>
        <taxon>Priapulus</taxon>
    </lineage>
</organism>
<keyword evidence="2" id="KW-1185">Reference proteome</keyword>
<dbReference type="InterPro" id="IPR036291">
    <property type="entry name" value="NAD(P)-bd_dom_sf"/>
</dbReference>
<protein>
    <submittedName>
        <fullName evidence="3">Quinone oxidoreductase-like protein 1 isoform X1</fullName>
    </submittedName>
</protein>
<accession>A0ABM1EKF1</accession>
<reference evidence="3" key="1">
    <citation type="submission" date="2025-08" db="UniProtKB">
        <authorList>
            <consortium name="RefSeq"/>
        </authorList>
    </citation>
    <scope>IDENTIFICATION</scope>
</reference>
<dbReference type="GeneID" id="106813126"/>
<dbReference type="PANTHER" id="PTHR44461">
    <property type="entry name" value="QUINONE OXIDOREDUCTASE-LIKE PROTEIN 1"/>
    <property type="match status" value="1"/>
</dbReference>
<dbReference type="Proteomes" id="UP000695022">
    <property type="component" value="Unplaced"/>
</dbReference>
<dbReference type="Gene3D" id="3.90.180.10">
    <property type="entry name" value="Medium-chain alcohol dehydrogenases, catalytic domain"/>
    <property type="match status" value="1"/>
</dbReference>
<evidence type="ECO:0000313" key="3">
    <source>
        <dbReference type="RefSeq" id="XP_014672672.1"/>
    </source>
</evidence>
<evidence type="ECO:0000259" key="1">
    <source>
        <dbReference type="SMART" id="SM00829"/>
    </source>
</evidence>
<dbReference type="SUPFAM" id="SSF50129">
    <property type="entry name" value="GroES-like"/>
    <property type="match status" value="1"/>
</dbReference>
<dbReference type="Gene3D" id="3.40.50.720">
    <property type="entry name" value="NAD(P)-binding Rossmann-like Domain"/>
    <property type="match status" value="1"/>
</dbReference>
<dbReference type="CDD" id="cd05195">
    <property type="entry name" value="enoyl_red"/>
    <property type="match status" value="1"/>
</dbReference>
<gene>
    <name evidence="3" type="primary">LOC106813126</name>
</gene>
<dbReference type="InterPro" id="IPR011032">
    <property type="entry name" value="GroES-like_sf"/>
</dbReference>
<evidence type="ECO:0000313" key="2">
    <source>
        <dbReference type="Proteomes" id="UP000695022"/>
    </source>
</evidence>
<dbReference type="SMART" id="SM00829">
    <property type="entry name" value="PKS_ER"/>
    <property type="match status" value="1"/>
</dbReference>
<proteinExistence type="predicted"/>
<dbReference type="PANTHER" id="PTHR44461:SF1">
    <property type="entry name" value="QUINONE OXIDOREDUCTASE-LIKE PROTEIN 1"/>
    <property type="match status" value="1"/>
</dbReference>
<dbReference type="InterPro" id="IPR042633">
    <property type="entry name" value="CRYZL1"/>
</dbReference>
<dbReference type="InterPro" id="IPR020843">
    <property type="entry name" value="ER"/>
</dbReference>
<dbReference type="SUPFAM" id="SSF51735">
    <property type="entry name" value="NAD(P)-binding Rossmann-fold domains"/>
    <property type="match status" value="1"/>
</dbReference>
<feature type="domain" description="Enoyl reductase (ER)" evidence="1">
    <location>
        <begin position="5"/>
        <end position="330"/>
    </location>
</feature>